<evidence type="ECO:0000313" key="13">
    <source>
        <dbReference type="EMBL" id="KAL0326884.1"/>
    </source>
</evidence>
<dbReference type="SMART" id="SM00239">
    <property type="entry name" value="C2"/>
    <property type="match status" value="1"/>
</dbReference>
<dbReference type="AlphaFoldDB" id="A0AAW2M5U0"/>
<evidence type="ECO:0000256" key="11">
    <source>
        <dbReference type="ARBA" id="ARBA00024037"/>
    </source>
</evidence>
<gene>
    <name evidence="13" type="ORF">Sangu_1766400</name>
</gene>
<evidence type="ECO:0000256" key="2">
    <source>
        <dbReference type="ARBA" id="ARBA00004236"/>
    </source>
</evidence>
<keyword evidence="9" id="KW-0472">Membrane</keyword>
<keyword evidence="7" id="KW-0106">Calcium</keyword>
<dbReference type="GO" id="GO:0009738">
    <property type="term" value="P:abscisic acid-activated signaling pathway"/>
    <property type="evidence" value="ECO:0007669"/>
    <property type="project" value="UniProtKB-KW"/>
</dbReference>
<dbReference type="GO" id="GO:0005096">
    <property type="term" value="F:GTPase activator activity"/>
    <property type="evidence" value="ECO:0007669"/>
    <property type="project" value="UniProtKB-KW"/>
</dbReference>
<evidence type="ECO:0000256" key="1">
    <source>
        <dbReference type="ARBA" id="ARBA00004123"/>
    </source>
</evidence>
<keyword evidence="8" id="KW-0446">Lipid-binding</keyword>
<dbReference type="GO" id="GO:0005634">
    <property type="term" value="C:nucleus"/>
    <property type="evidence" value="ECO:0007669"/>
    <property type="project" value="UniProtKB-SubCell"/>
</dbReference>
<dbReference type="GO" id="GO:0046872">
    <property type="term" value="F:metal ion binding"/>
    <property type="evidence" value="ECO:0007669"/>
    <property type="project" value="UniProtKB-KW"/>
</dbReference>
<keyword evidence="6" id="KW-0479">Metal-binding</keyword>
<keyword evidence="10" id="KW-0539">Nucleus</keyword>
<comment type="subcellular location">
    <subcellularLocation>
        <location evidence="2">Cell membrane</location>
    </subcellularLocation>
    <subcellularLocation>
        <location evidence="1">Nucleus</location>
    </subcellularLocation>
</comment>
<organism evidence="13">
    <name type="scientific">Sesamum angustifolium</name>
    <dbReference type="NCBI Taxonomy" id="2727405"/>
    <lineage>
        <taxon>Eukaryota</taxon>
        <taxon>Viridiplantae</taxon>
        <taxon>Streptophyta</taxon>
        <taxon>Embryophyta</taxon>
        <taxon>Tracheophyta</taxon>
        <taxon>Spermatophyta</taxon>
        <taxon>Magnoliopsida</taxon>
        <taxon>eudicotyledons</taxon>
        <taxon>Gunneridae</taxon>
        <taxon>Pentapetalae</taxon>
        <taxon>asterids</taxon>
        <taxon>lamiids</taxon>
        <taxon>Lamiales</taxon>
        <taxon>Pedaliaceae</taxon>
        <taxon>Sesamum</taxon>
    </lineage>
</organism>
<sequence length="167" mass="18931">MDALGLLRIRVRRGMNLAVRDTRSSDPYVVIESGSQRVKTGVIKDNCNPVWDEELTIYVKDLNDPIVLSVYDKDTFTGDDGMGNARIDIKPYIECLRMGLKDLRDGTKIDRVEPSSENCLADESFVVWNKGKMTQDMILRLRNVECGEVDVQIEWLDLPGCSQGFKI</sequence>
<keyword evidence="3" id="KW-0343">GTPase activation</keyword>
<evidence type="ECO:0000256" key="10">
    <source>
        <dbReference type="ARBA" id="ARBA00023242"/>
    </source>
</evidence>
<dbReference type="Pfam" id="PF00168">
    <property type="entry name" value="C2"/>
    <property type="match status" value="1"/>
</dbReference>
<dbReference type="PANTHER" id="PTHR45933:SF12">
    <property type="entry name" value="PROTEIN C2-DOMAIN ABA-RELATED 9"/>
    <property type="match status" value="1"/>
</dbReference>
<reference evidence="13" key="2">
    <citation type="journal article" date="2024" name="Plant">
        <title>Genomic evolution and insights into agronomic trait innovations of Sesamum species.</title>
        <authorList>
            <person name="Miao H."/>
            <person name="Wang L."/>
            <person name="Qu L."/>
            <person name="Liu H."/>
            <person name="Sun Y."/>
            <person name="Le M."/>
            <person name="Wang Q."/>
            <person name="Wei S."/>
            <person name="Zheng Y."/>
            <person name="Lin W."/>
            <person name="Duan Y."/>
            <person name="Cao H."/>
            <person name="Xiong S."/>
            <person name="Wang X."/>
            <person name="Wei L."/>
            <person name="Li C."/>
            <person name="Ma Q."/>
            <person name="Ju M."/>
            <person name="Zhao R."/>
            <person name="Li G."/>
            <person name="Mu C."/>
            <person name="Tian Q."/>
            <person name="Mei H."/>
            <person name="Zhang T."/>
            <person name="Gao T."/>
            <person name="Zhang H."/>
        </authorList>
    </citation>
    <scope>NUCLEOTIDE SEQUENCE</scope>
    <source>
        <strain evidence="13">G01</strain>
    </source>
</reference>
<keyword evidence="4" id="KW-1003">Cell membrane</keyword>
<comment type="similarity">
    <text evidence="11">Belongs to the plant CAR protein family.</text>
</comment>
<evidence type="ECO:0000259" key="12">
    <source>
        <dbReference type="PROSITE" id="PS50004"/>
    </source>
</evidence>
<accession>A0AAW2M5U0</accession>
<name>A0AAW2M5U0_9LAMI</name>
<evidence type="ECO:0000256" key="6">
    <source>
        <dbReference type="ARBA" id="ARBA00022723"/>
    </source>
</evidence>
<reference evidence="13" key="1">
    <citation type="submission" date="2020-06" db="EMBL/GenBank/DDBJ databases">
        <authorList>
            <person name="Li T."/>
            <person name="Hu X."/>
            <person name="Zhang T."/>
            <person name="Song X."/>
            <person name="Zhang H."/>
            <person name="Dai N."/>
            <person name="Sheng W."/>
            <person name="Hou X."/>
            <person name="Wei L."/>
        </authorList>
    </citation>
    <scope>NUCLEOTIDE SEQUENCE</scope>
    <source>
        <strain evidence="13">G01</strain>
        <tissue evidence="13">Leaf</tissue>
    </source>
</reference>
<evidence type="ECO:0000256" key="5">
    <source>
        <dbReference type="ARBA" id="ARBA00022682"/>
    </source>
</evidence>
<evidence type="ECO:0000256" key="4">
    <source>
        <dbReference type="ARBA" id="ARBA00022475"/>
    </source>
</evidence>
<dbReference type="Gene3D" id="2.60.40.150">
    <property type="entry name" value="C2 domain"/>
    <property type="match status" value="1"/>
</dbReference>
<dbReference type="PANTHER" id="PTHR45933">
    <property type="entry name" value="PROTEIN C2-DOMAIN ABA-RELATED 4"/>
    <property type="match status" value="1"/>
</dbReference>
<dbReference type="GO" id="GO:0008289">
    <property type="term" value="F:lipid binding"/>
    <property type="evidence" value="ECO:0007669"/>
    <property type="project" value="UniProtKB-KW"/>
</dbReference>
<dbReference type="InterPro" id="IPR044562">
    <property type="entry name" value="CAR1-11"/>
</dbReference>
<dbReference type="InterPro" id="IPR035892">
    <property type="entry name" value="C2_domain_sf"/>
</dbReference>
<evidence type="ECO:0000256" key="9">
    <source>
        <dbReference type="ARBA" id="ARBA00023136"/>
    </source>
</evidence>
<evidence type="ECO:0000256" key="7">
    <source>
        <dbReference type="ARBA" id="ARBA00022837"/>
    </source>
</evidence>
<proteinExistence type="inferred from homology"/>
<dbReference type="EMBL" id="JACGWK010000011">
    <property type="protein sequence ID" value="KAL0326884.1"/>
    <property type="molecule type" value="Genomic_DNA"/>
</dbReference>
<dbReference type="PROSITE" id="PS50004">
    <property type="entry name" value="C2"/>
    <property type="match status" value="1"/>
</dbReference>
<evidence type="ECO:0000256" key="3">
    <source>
        <dbReference type="ARBA" id="ARBA00022468"/>
    </source>
</evidence>
<keyword evidence="5" id="KW-0938">Abscisic acid signaling pathway</keyword>
<feature type="domain" description="C2" evidence="12">
    <location>
        <begin position="1"/>
        <end position="105"/>
    </location>
</feature>
<evidence type="ECO:0000256" key="8">
    <source>
        <dbReference type="ARBA" id="ARBA00023121"/>
    </source>
</evidence>
<dbReference type="GO" id="GO:0005886">
    <property type="term" value="C:plasma membrane"/>
    <property type="evidence" value="ECO:0007669"/>
    <property type="project" value="UniProtKB-SubCell"/>
</dbReference>
<dbReference type="InterPro" id="IPR000008">
    <property type="entry name" value="C2_dom"/>
</dbReference>
<dbReference type="SUPFAM" id="SSF49562">
    <property type="entry name" value="C2 domain (Calcium/lipid-binding domain, CaLB)"/>
    <property type="match status" value="1"/>
</dbReference>
<protein>
    <submittedName>
        <fullName evidence="13">Protein C2-DOMAIN ABA-RELATED 7</fullName>
    </submittedName>
</protein>
<comment type="caution">
    <text evidence="13">The sequence shown here is derived from an EMBL/GenBank/DDBJ whole genome shotgun (WGS) entry which is preliminary data.</text>
</comment>